<dbReference type="AlphaFoldDB" id="A0A9N9C0G5"/>
<evidence type="ECO:0000313" key="2">
    <source>
        <dbReference type="EMBL" id="CAG8583273.1"/>
    </source>
</evidence>
<dbReference type="EMBL" id="CAJVPP010002020">
    <property type="protein sequence ID" value="CAG8583273.1"/>
    <property type="molecule type" value="Genomic_DNA"/>
</dbReference>
<evidence type="ECO:0000256" key="1">
    <source>
        <dbReference type="SAM" id="MobiDB-lite"/>
    </source>
</evidence>
<protein>
    <submittedName>
        <fullName evidence="2">13599_t:CDS:1</fullName>
    </submittedName>
</protein>
<accession>A0A9N9C0G5</accession>
<dbReference type="Proteomes" id="UP000789375">
    <property type="component" value="Unassembled WGS sequence"/>
</dbReference>
<sequence>MTSYGNYATNTSTTTKRKRKSLRKKETVCYAESSETDASSDPDYEPESVKRKSTRIETDDLPDTESSTETDASSDPDYEESVSTKKKSTRIKTDDLSEFDLIYRNLDSKKMWTLKSSGRVVEKVIYDHARKFKHDSYLHSFIINDADGVVKELFNNDEWNEMFSSNLKQVPKIDKNITDLLKKYTVHDLSTLQKVMFEKFFPDNVPYSADLDYINLAYRSMYSLWKGEDDFTSAPKLEGWFEMNIWAHLIDPAFRGMEIELRNNRLEFGAIEAGRSWEGTKGTKLLTDSLKMCKMLKDMLNELASECNMKEDIVRKLQVAGILQGANMMQVITADLPMGYVTRIRRRKFYEVPGYLNKNQPLAFIIMDVLFVKSIIKQTFNLINDESKVDFQHFLNGYYENDGSETTPQNSVSLTSSTHTTPKKKRVQDLQKIAIIIVIVNDRDKFFGTASDALVEIIEIFKEFSKKFMAESSWNWIIRFTLEQLGWKNMSREERLLAFIHEVSTEVMEIDSNSSEVIPQDQPSVILRKLSRRVGKADSNSIYCYYEFGLALTLCLNELIGKGQKRAQHALNKEVQNYLPPGTSLAVAKDKIKKARKMVKLFIDDPSRIQFVRSFSVDQLSTFNEDDINFIKSKLPKPGAP</sequence>
<name>A0A9N9C0G5_FUNMO</name>
<feature type="compositionally biased region" description="Basic and acidic residues" evidence="1">
    <location>
        <begin position="47"/>
        <end position="58"/>
    </location>
</feature>
<evidence type="ECO:0000313" key="3">
    <source>
        <dbReference type="Proteomes" id="UP000789375"/>
    </source>
</evidence>
<keyword evidence="3" id="KW-1185">Reference proteome</keyword>
<reference evidence="2" key="1">
    <citation type="submission" date="2021-06" db="EMBL/GenBank/DDBJ databases">
        <authorList>
            <person name="Kallberg Y."/>
            <person name="Tangrot J."/>
            <person name="Rosling A."/>
        </authorList>
    </citation>
    <scope>NUCLEOTIDE SEQUENCE</scope>
    <source>
        <strain evidence="2">87-6 pot B 2015</strain>
    </source>
</reference>
<proteinExistence type="predicted"/>
<gene>
    <name evidence="2" type="ORF">FMOSSE_LOCUS8056</name>
</gene>
<feature type="compositionally biased region" description="Acidic residues" evidence="1">
    <location>
        <begin position="59"/>
        <end position="80"/>
    </location>
</feature>
<comment type="caution">
    <text evidence="2">The sequence shown here is derived from an EMBL/GenBank/DDBJ whole genome shotgun (WGS) entry which is preliminary data.</text>
</comment>
<feature type="region of interest" description="Disordered" evidence="1">
    <location>
        <begin position="1"/>
        <end position="89"/>
    </location>
</feature>
<feature type="compositionally biased region" description="Acidic residues" evidence="1">
    <location>
        <begin position="34"/>
        <end position="46"/>
    </location>
</feature>
<organism evidence="2 3">
    <name type="scientific">Funneliformis mosseae</name>
    <name type="common">Endomycorrhizal fungus</name>
    <name type="synonym">Glomus mosseae</name>
    <dbReference type="NCBI Taxonomy" id="27381"/>
    <lineage>
        <taxon>Eukaryota</taxon>
        <taxon>Fungi</taxon>
        <taxon>Fungi incertae sedis</taxon>
        <taxon>Mucoromycota</taxon>
        <taxon>Glomeromycotina</taxon>
        <taxon>Glomeromycetes</taxon>
        <taxon>Glomerales</taxon>
        <taxon>Glomeraceae</taxon>
        <taxon>Funneliformis</taxon>
    </lineage>
</organism>